<feature type="region of interest" description="Disordered" evidence="1">
    <location>
        <begin position="44"/>
        <end position="70"/>
    </location>
</feature>
<dbReference type="Proteomes" id="UP000275078">
    <property type="component" value="Unassembled WGS sequence"/>
</dbReference>
<dbReference type="AlphaFoldDB" id="A0A3N4I3Q0"/>
<gene>
    <name evidence="2" type="ORF">BJ508DRAFT_152877</name>
</gene>
<evidence type="ECO:0000256" key="1">
    <source>
        <dbReference type="SAM" id="MobiDB-lite"/>
    </source>
</evidence>
<keyword evidence="3" id="KW-1185">Reference proteome</keyword>
<dbReference type="EMBL" id="ML119707">
    <property type="protein sequence ID" value="RPA78801.1"/>
    <property type="molecule type" value="Genomic_DNA"/>
</dbReference>
<sequence>MPLCPRFPARSASLPLRMFVPSVSSSTANARRCVPLKVSSCTMTKQRRRERGFKASDLPLQRSGTDGRFN</sequence>
<evidence type="ECO:0000313" key="2">
    <source>
        <dbReference type="EMBL" id="RPA78801.1"/>
    </source>
</evidence>
<evidence type="ECO:0000313" key="3">
    <source>
        <dbReference type="Proteomes" id="UP000275078"/>
    </source>
</evidence>
<name>A0A3N4I3Q0_ASCIM</name>
<organism evidence="2 3">
    <name type="scientific">Ascobolus immersus RN42</name>
    <dbReference type="NCBI Taxonomy" id="1160509"/>
    <lineage>
        <taxon>Eukaryota</taxon>
        <taxon>Fungi</taxon>
        <taxon>Dikarya</taxon>
        <taxon>Ascomycota</taxon>
        <taxon>Pezizomycotina</taxon>
        <taxon>Pezizomycetes</taxon>
        <taxon>Pezizales</taxon>
        <taxon>Ascobolaceae</taxon>
        <taxon>Ascobolus</taxon>
    </lineage>
</organism>
<reference evidence="2 3" key="1">
    <citation type="journal article" date="2018" name="Nat. Ecol. Evol.">
        <title>Pezizomycetes genomes reveal the molecular basis of ectomycorrhizal truffle lifestyle.</title>
        <authorList>
            <person name="Murat C."/>
            <person name="Payen T."/>
            <person name="Noel B."/>
            <person name="Kuo A."/>
            <person name="Morin E."/>
            <person name="Chen J."/>
            <person name="Kohler A."/>
            <person name="Krizsan K."/>
            <person name="Balestrini R."/>
            <person name="Da Silva C."/>
            <person name="Montanini B."/>
            <person name="Hainaut M."/>
            <person name="Levati E."/>
            <person name="Barry K.W."/>
            <person name="Belfiori B."/>
            <person name="Cichocki N."/>
            <person name="Clum A."/>
            <person name="Dockter R.B."/>
            <person name="Fauchery L."/>
            <person name="Guy J."/>
            <person name="Iotti M."/>
            <person name="Le Tacon F."/>
            <person name="Lindquist E.A."/>
            <person name="Lipzen A."/>
            <person name="Malagnac F."/>
            <person name="Mello A."/>
            <person name="Molinier V."/>
            <person name="Miyauchi S."/>
            <person name="Poulain J."/>
            <person name="Riccioni C."/>
            <person name="Rubini A."/>
            <person name="Sitrit Y."/>
            <person name="Splivallo R."/>
            <person name="Traeger S."/>
            <person name="Wang M."/>
            <person name="Zifcakova L."/>
            <person name="Wipf D."/>
            <person name="Zambonelli A."/>
            <person name="Paolocci F."/>
            <person name="Nowrousian M."/>
            <person name="Ottonello S."/>
            <person name="Baldrian P."/>
            <person name="Spatafora J.W."/>
            <person name="Henrissat B."/>
            <person name="Nagy L.G."/>
            <person name="Aury J.M."/>
            <person name="Wincker P."/>
            <person name="Grigoriev I.V."/>
            <person name="Bonfante P."/>
            <person name="Martin F.M."/>
        </authorList>
    </citation>
    <scope>NUCLEOTIDE SEQUENCE [LARGE SCALE GENOMIC DNA]</scope>
    <source>
        <strain evidence="2 3">RN42</strain>
    </source>
</reference>
<proteinExistence type="predicted"/>
<protein>
    <submittedName>
        <fullName evidence="2">Uncharacterized protein</fullName>
    </submittedName>
</protein>
<accession>A0A3N4I3Q0</accession>